<feature type="domain" description="Peptidase S11 D-Ala-D-Ala carboxypeptidase A C-terminal" evidence="16">
    <location>
        <begin position="278"/>
        <end position="367"/>
    </location>
</feature>
<keyword evidence="18" id="KW-1185">Reference proteome</keyword>
<keyword evidence="6" id="KW-0645">Protease</keyword>
<keyword evidence="9" id="KW-0133">Cell shape</keyword>
<evidence type="ECO:0000256" key="9">
    <source>
        <dbReference type="ARBA" id="ARBA00022960"/>
    </source>
</evidence>
<dbReference type="InterPro" id="IPR012338">
    <property type="entry name" value="Beta-lactam/transpept-like"/>
</dbReference>
<accession>A0A2S5R8B4</accession>
<dbReference type="Pfam" id="PF07943">
    <property type="entry name" value="PBP5_C"/>
    <property type="match status" value="1"/>
</dbReference>
<dbReference type="InterPro" id="IPR012907">
    <property type="entry name" value="Peptidase_S11_C"/>
</dbReference>
<keyword evidence="8" id="KW-0378">Hydrolase</keyword>
<dbReference type="InterPro" id="IPR001967">
    <property type="entry name" value="Peptidase_S11_N"/>
</dbReference>
<evidence type="ECO:0000259" key="16">
    <source>
        <dbReference type="SMART" id="SM00936"/>
    </source>
</evidence>
<evidence type="ECO:0000256" key="6">
    <source>
        <dbReference type="ARBA" id="ARBA00022670"/>
    </source>
</evidence>
<dbReference type="GO" id="GO:0009252">
    <property type="term" value="P:peptidoglycan biosynthetic process"/>
    <property type="evidence" value="ECO:0007669"/>
    <property type="project" value="UniProtKB-UniPathway"/>
</dbReference>
<dbReference type="GO" id="GO:0008360">
    <property type="term" value="P:regulation of cell shape"/>
    <property type="evidence" value="ECO:0007669"/>
    <property type="project" value="UniProtKB-KW"/>
</dbReference>
<dbReference type="Pfam" id="PF00768">
    <property type="entry name" value="Peptidase_S11"/>
    <property type="match status" value="1"/>
</dbReference>
<feature type="active site" evidence="13">
    <location>
        <position position="127"/>
    </location>
</feature>
<comment type="similarity">
    <text evidence="3 15">Belongs to the peptidase S11 family.</text>
</comment>
<feature type="binding site" evidence="14">
    <location>
        <position position="228"/>
    </location>
    <ligand>
        <name>substrate</name>
    </ligand>
</feature>
<evidence type="ECO:0000256" key="2">
    <source>
        <dbReference type="ARBA" id="ARBA00004752"/>
    </source>
</evidence>
<dbReference type="SUPFAM" id="SSF56601">
    <property type="entry name" value="beta-lactamase/transpeptidase-like"/>
    <property type="match status" value="1"/>
</dbReference>
<evidence type="ECO:0000256" key="1">
    <source>
        <dbReference type="ARBA" id="ARBA00003217"/>
    </source>
</evidence>
<evidence type="ECO:0000256" key="15">
    <source>
        <dbReference type="RuleBase" id="RU004016"/>
    </source>
</evidence>
<evidence type="ECO:0000313" key="18">
    <source>
        <dbReference type="Proteomes" id="UP000239425"/>
    </source>
</evidence>
<dbReference type="EMBL" id="PHHC01000094">
    <property type="protein sequence ID" value="PPE03558.1"/>
    <property type="molecule type" value="Genomic_DNA"/>
</dbReference>
<dbReference type="GO" id="GO:0071555">
    <property type="term" value="P:cell wall organization"/>
    <property type="evidence" value="ECO:0007669"/>
    <property type="project" value="UniProtKB-KW"/>
</dbReference>
<protein>
    <recommendedName>
        <fullName evidence="4">serine-type D-Ala-D-Ala carboxypeptidase</fullName>
        <ecNumber evidence="4">3.4.16.4</ecNumber>
    </recommendedName>
</protein>
<keyword evidence="10" id="KW-0573">Peptidoglycan synthesis</keyword>
<dbReference type="Gene3D" id="3.40.710.10">
    <property type="entry name" value="DD-peptidase/beta-lactamase superfamily"/>
    <property type="match status" value="1"/>
</dbReference>
<gene>
    <name evidence="17" type="ORF">HCUR_00985</name>
</gene>
<dbReference type="PANTHER" id="PTHR21581:SF6">
    <property type="entry name" value="TRAFFICKING PROTEIN PARTICLE COMPLEX SUBUNIT 12"/>
    <property type="match status" value="1"/>
</dbReference>
<evidence type="ECO:0000256" key="10">
    <source>
        <dbReference type="ARBA" id="ARBA00022984"/>
    </source>
</evidence>
<evidence type="ECO:0000256" key="14">
    <source>
        <dbReference type="PIRSR" id="PIRSR618044-2"/>
    </source>
</evidence>
<evidence type="ECO:0000256" key="7">
    <source>
        <dbReference type="ARBA" id="ARBA00022729"/>
    </source>
</evidence>
<evidence type="ECO:0000313" key="17">
    <source>
        <dbReference type="EMBL" id="PPE03558.1"/>
    </source>
</evidence>
<dbReference type="SUPFAM" id="SSF69189">
    <property type="entry name" value="Penicillin-binding protein associated domain"/>
    <property type="match status" value="1"/>
</dbReference>
<dbReference type="Gene3D" id="2.60.410.10">
    <property type="entry name" value="D-Ala-D-Ala carboxypeptidase, C-terminal domain"/>
    <property type="match status" value="1"/>
</dbReference>
<evidence type="ECO:0000256" key="4">
    <source>
        <dbReference type="ARBA" id="ARBA00012448"/>
    </source>
</evidence>
<sequence length="380" mass="42936">MHFSLLYSRIVLGSMCFLFKVPAYALPKFPTSPPLIYTSAPFALVMDAHSGAILLDKNANVPIPPSSMTKLLTLYILFDAVRKGHFQWSSSIFVSQDAAKKEGSRMMLIPHQSVLLKDLVLGIIVCSGNDASSAFAEAFSGSEAQFALHMNRVAQALGAKSTYCVNASGLPHPQHKSTCQDLAWIARRIFQEFPQYYPYFKLKEFTFNKIRQWTKNLLVRKGLADGIKTGKTESGGYGIVASAQRKEQRFIVVLNGMKTEQERFQQTNALLNWAFSRFITVKLFDANTVVKEIPVFALNKKVGLFTPCSIRVCIPKYQLKDVKVKIIHYNGVYAPVYKDKPLGEIQIFIPDAPKQVFKLYSTQEIILKSWWRRALYWVGI</sequence>
<comment type="function">
    <text evidence="1">Removes C-terminal D-alanyl residues from sugar-peptide cell wall precursors.</text>
</comment>
<keyword evidence="5 17" id="KW-0121">Carboxypeptidase</keyword>
<evidence type="ECO:0000256" key="5">
    <source>
        <dbReference type="ARBA" id="ARBA00022645"/>
    </source>
</evidence>
<dbReference type="EC" id="3.4.16.4" evidence="4"/>
<evidence type="ECO:0000256" key="13">
    <source>
        <dbReference type="PIRSR" id="PIRSR618044-1"/>
    </source>
</evidence>
<dbReference type="OrthoDB" id="5291989at2"/>
<comment type="caution">
    <text evidence="17">The sequence shown here is derived from an EMBL/GenBank/DDBJ whole genome shotgun (WGS) entry which is preliminary data.</text>
</comment>
<dbReference type="GO" id="GO:0009002">
    <property type="term" value="F:serine-type D-Ala-D-Ala carboxypeptidase activity"/>
    <property type="evidence" value="ECO:0007669"/>
    <property type="project" value="UniProtKB-EC"/>
</dbReference>
<dbReference type="GO" id="GO:0006508">
    <property type="term" value="P:proteolysis"/>
    <property type="evidence" value="ECO:0007669"/>
    <property type="project" value="UniProtKB-KW"/>
</dbReference>
<organism evidence="17 18">
    <name type="scientific">Holospora curviuscula</name>
    <dbReference type="NCBI Taxonomy" id="1082868"/>
    <lineage>
        <taxon>Bacteria</taxon>
        <taxon>Pseudomonadati</taxon>
        <taxon>Pseudomonadota</taxon>
        <taxon>Alphaproteobacteria</taxon>
        <taxon>Holosporales</taxon>
        <taxon>Holosporaceae</taxon>
        <taxon>Holospora</taxon>
    </lineage>
</organism>
<dbReference type="UniPathway" id="UPA00219"/>
<keyword evidence="11" id="KW-0961">Cell wall biogenesis/degradation</keyword>
<feature type="active site" description="Proton acceptor" evidence="13">
    <location>
        <position position="70"/>
    </location>
</feature>
<evidence type="ECO:0000256" key="3">
    <source>
        <dbReference type="ARBA" id="ARBA00007164"/>
    </source>
</evidence>
<dbReference type="AlphaFoldDB" id="A0A2S5R8B4"/>
<proteinExistence type="inferred from homology"/>
<keyword evidence="7" id="KW-0732">Signal</keyword>
<reference evidence="17 18" key="1">
    <citation type="submission" date="2017-11" db="EMBL/GenBank/DDBJ databases">
        <title>Comparative genomic analysis of Holospora spp., intranuclear symbionts of paramecia.</title>
        <authorList>
            <person name="Garushyants S.K."/>
            <person name="Beliavskaya A."/>
            <person name="Malko D.B."/>
            <person name="Logacheva M.D."/>
            <person name="Rautian M.S."/>
            <person name="Gelfand M.S."/>
        </authorList>
    </citation>
    <scope>NUCLEOTIDE SEQUENCE [LARGE SCALE GENOMIC DNA]</scope>
    <source>
        <strain evidence="18">02AZ16</strain>
    </source>
</reference>
<evidence type="ECO:0000256" key="12">
    <source>
        <dbReference type="ARBA" id="ARBA00034000"/>
    </source>
</evidence>
<dbReference type="PRINTS" id="PR00725">
    <property type="entry name" value="DADACBPTASE1"/>
</dbReference>
<dbReference type="PANTHER" id="PTHR21581">
    <property type="entry name" value="D-ALANYL-D-ALANINE CARBOXYPEPTIDASE"/>
    <property type="match status" value="1"/>
</dbReference>
<comment type="pathway">
    <text evidence="2">Cell wall biogenesis; peptidoglycan biosynthesis.</text>
</comment>
<dbReference type="SMART" id="SM00936">
    <property type="entry name" value="PBP5_C"/>
    <property type="match status" value="1"/>
</dbReference>
<dbReference type="InterPro" id="IPR015956">
    <property type="entry name" value="Peniciliin-bd_prot_C_sf"/>
</dbReference>
<comment type="catalytic activity">
    <reaction evidence="12">
        <text>Preferential cleavage: (Ac)2-L-Lys-D-Ala-|-D-Ala. Also transpeptidation of peptidyl-alanyl moieties that are N-acyl substituents of D-alanine.</text>
        <dbReference type="EC" id="3.4.16.4"/>
    </reaction>
</comment>
<name>A0A2S5R8B4_9PROT</name>
<dbReference type="InterPro" id="IPR037167">
    <property type="entry name" value="Peptidase_S11_C_sf"/>
</dbReference>
<evidence type="ECO:0000256" key="8">
    <source>
        <dbReference type="ARBA" id="ARBA00022801"/>
    </source>
</evidence>
<feature type="active site" description="Proton acceptor" evidence="13">
    <location>
        <position position="67"/>
    </location>
</feature>
<dbReference type="Proteomes" id="UP000239425">
    <property type="component" value="Unassembled WGS sequence"/>
</dbReference>
<dbReference type="InterPro" id="IPR018044">
    <property type="entry name" value="Peptidase_S11"/>
</dbReference>
<evidence type="ECO:0000256" key="11">
    <source>
        <dbReference type="ARBA" id="ARBA00023316"/>
    </source>
</evidence>